<dbReference type="GO" id="GO:0043043">
    <property type="term" value="P:peptide biosynthetic process"/>
    <property type="evidence" value="ECO:0007669"/>
    <property type="project" value="InterPro"/>
</dbReference>
<dbReference type="SMART" id="SM00841">
    <property type="entry name" value="Elong-fact-P_C"/>
    <property type="match status" value="1"/>
</dbReference>
<dbReference type="NCBIfam" id="NF003392">
    <property type="entry name" value="PRK04542.1"/>
    <property type="match status" value="1"/>
</dbReference>
<feature type="domain" description="Translation elongation factor P/YeiP central" evidence="3">
    <location>
        <begin position="68"/>
        <end position="123"/>
    </location>
</feature>
<comment type="similarity">
    <text evidence="1">Belongs to the elongation factor P family.</text>
</comment>
<dbReference type="SUPFAM" id="SSF50104">
    <property type="entry name" value="Translation proteins SH3-like domain"/>
    <property type="match status" value="1"/>
</dbReference>
<name>A0A3B0WQJ4_9ZZZZ</name>
<dbReference type="FunFam" id="2.40.50.140:FF:000004">
    <property type="entry name" value="Elongation factor P"/>
    <property type="match status" value="1"/>
</dbReference>
<keyword evidence="4" id="KW-0251">Elongation factor</keyword>
<gene>
    <name evidence="4" type="ORF">MNBD_GAMMA07-2708</name>
</gene>
<dbReference type="CDD" id="cd04470">
    <property type="entry name" value="S1_EF-P_repeat_1"/>
    <property type="match status" value="1"/>
</dbReference>
<proteinExistence type="inferred from homology"/>
<dbReference type="GO" id="GO:0005829">
    <property type="term" value="C:cytosol"/>
    <property type="evidence" value="ECO:0007669"/>
    <property type="project" value="UniProtKB-ARBA"/>
</dbReference>
<dbReference type="Pfam" id="PF01132">
    <property type="entry name" value="EFP"/>
    <property type="match status" value="1"/>
</dbReference>
<dbReference type="InterPro" id="IPR012340">
    <property type="entry name" value="NA-bd_OB-fold"/>
</dbReference>
<dbReference type="PROSITE" id="PS01275">
    <property type="entry name" value="EFP"/>
    <property type="match status" value="1"/>
</dbReference>
<reference evidence="4" key="1">
    <citation type="submission" date="2018-06" db="EMBL/GenBank/DDBJ databases">
        <authorList>
            <person name="Zhirakovskaya E."/>
        </authorList>
    </citation>
    <scope>NUCLEOTIDE SEQUENCE</scope>
</reference>
<dbReference type="InterPro" id="IPR015365">
    <property type="entry name" value="Elong-fact-P_C"/>
</dbReference>
<evidence type="ECO:0000259" key="3">
    <source>
        <dbReference type="SMART" id="SM01185"/>
    </source>
</evidence>
<dbReference type="Gene3D" id="2.30.30.30">
    <property type="match status" value="1"/>
</dbReference>
<dbReference type="AlphaFoldDB" id="A0A3B0WQJ4"/>
<dbReference type="InterPro" id="IPR020599">
    <property type="entry name" value="Transl_elong_fac_P/YeiP"/>
</dbReference>
<evidence type="ECO:0000313" key="4">
    <source>
        <dbReference type="EMBL" id="VAW54900.1"/>
    </source>
</evidence>
<dbReference type="NCBIfam" id="NF001810">
    <property type="entry name" value="PRK00529.1"/>
    <property type="match status" value="1"/>
</dbReference>
<dbReference type="Pfam" id="PF08207">
    <property type="entry name" value="EFP_N"/>
    <property type="match status" value="1"/>
</dbReference>
<dbReference type="PANTHER" id="PTHR30053:SF14">
    <property type="entry name" value="TRANSLATION ELONGATION FACTOR KOW-LIKE DOMAIN-CONTAINING PROTEIN"/>
    <property type="match status" value="1"/>
</dbReference>
<dbReference type="InterPro" id="IPR001059">
    <property type="entry name" value="Transl_elong_P/YeiP_cen"/>
</dbReference>
<dbReference type="Pfam" id="PF09285">
    <property type="entry name" value="Elong-fact-P_C"/>
    <property type="match status" value="1"/>
</dbReference>
<dbReference type="GO" id="GO:0003746">
    <property type="term" value="F:translation elongation factor activity"/>
    <property type="evidence" value="ECO:0007669"/>
    <property type="project" value="UniProtKB-KW"/>
</dbReference>
<dbReference type="InterPro" id="IPR013185">
    <property type="entry name" value="Transl_elong_KOW-like"/>
</dbReference>
<dbReference type="CDD" id="cd05794">
    <property type="entry name" value="S1_EF-P_repeat_2"/>
    <property type="match status" value="1"/>
</dbReference>
<dbReference type="PIRSF" id="PIRSF005901">
    <property type="entry name" value="EF-P"/>
    <property type="match status" value="1"/>
</dbReference>
<keyword evidence="4" id="KW-0648">Protein biosynthesis</keyword>
<dbReference type="SUPFAM" id="SSF50249">
    <property type="entry name" value="Nucleic acid-binding proteins"/>
    <property type="match status" value="2"/>
</dbReference>
<sequence>MKANEIKRGTFIHYDGQNIVIKSVFCQTACSRNANTLYKMKGQVLETKKKFEHGFQGDENVEIIDVNRCAVQPLYREGDAWVFMNNESYEQYTLSDDVIQDELPFLMEGLVGVDALVVDEQIMGIELPSSVILKITETVPAIKAASSSARTKPATLSTGLVVQVPEYLSEGDTIKINTESKVYVSRA</sequence>
<dbReference type="InterPro" id="IPR013852">
    <property type="entry name" value="Transl_elong_P/YeiP_CS"/>
</dbReference>
<feature type="domain" description="Elongation factor P C-terminal" evidence="2">
    <location>
        <begin position="131"/>
        <end position="186"/>
    </location>
</feature>
<dbReference type="SMART" id="SM01185">
    <property type="entry name" value="EFP"/>
    <property type="match status" value="1"/>
</dbReference>
<organism evidence="4">
    <name type="scientific">hydrothermal vent metagenome</name>
    <dbReference type="NCBI Taxonomy" id="652676"/>
    <lineage>
        <taxon>unclassified sequences</taxon>
        <taxon>metagenomes</taxon>
        <taxon>ecological metagenomes</taxon>
    </lineage>
</organism>
<dbReference type="Gene3D" id="2.40.50.140">
    <property type="entry name" value="Nucleic acid-binding proteins"/>
    <property type="match status" value="2"/>
</dbReference>
<accession>A0A3B0WQJ4</accession>
<evidence type="ECO:0000256" key="1">
    <source>
        <dbReference type="ARBA" id="ARBA00009479"/>
    </source>
</evidence>
<dbReference type="EMBL" id="UOFF01000070">
    <property type="protein sequence ID" value="VAW54900.1"/>
    <property type="molecule type" value="Genomic_DNA"/>
</dbReference>
<dbReference type="InterPro" id="IPR008991">
    <property type="entry name" value="Translation_prot_SH3-like_sf"/>
</dbReference>
<dbReference type="InterPro" id="IPR014722">
    <property type="entry name" value="Rib_uL2_dom2"/>
</dbReference>
<dbReference type="PANTHER" id="PTHR30053">
    <property type="entry name" value="ELONGATION FACTOR P"/>
    <property type="match status" value="1"/>
</dbReference>
<evidence type="ECO:0000259" key="2">
    <source>
        <dbReference type="SMART" id="SM00841"/>
    </source>
</evidence>
<protein>
    <submittedName>
        <fullName evidence="4">Elongation factor P-like protein</fullName>
    </submittedName>
</protein>